<protein>
    <submittedName>
        <fullName evidence="1">Uncharacterized protein</fullName>
    </submittedName>
</protein>
<name>A0A552EWH4_MICAE</name>
<reference evidence="1 2" key="1">
    <citation type="submission" date="2019-01" db="EMBL/GenBank/DDBJ databases">
        <title>Coherence of Microcystis species and biogeography revealed through population genomics.</title>
        <authorList>
            <person name="Perez-Carrascal O.M."/>
            <person name="Terrat Y."/>
            <person name="Giani A."/>
            <person name="Fortin N."/>
            <person name="Tromas N."/>
            <person name="Shapiro B.J."/>
        </authorList>
    </citation>
    <scope>NUCLEOTIDE SEQUENCE [LARGE SCALE GENOMIC DNA]</scope>
    <source>
        <strain evidence="1">Ma_MB_S_20031200_S102</strain>
    </source>
</reference>
<organism evidence="1 2">
    <name type="scientific">Microcystis aeruginosa Ma_MB_S_20031200_S102</name>
    <dbReference type="NCBI Taxonomy" id="2486254"/>
    <lineage>
        <taxon>Bacteria</taxon>
        <taxon>Bacillati</taxon>
        <taxon>Cyanobacteriota</taxon>
        <taxon>Cyanophyceae</taxon>
        <taxon>Oscillatoriophycideae</taxon>
        <taxon>Chroococcales</taxon>
        <taxon>Microcystaceae</taxon>
        <taxon>Microcystis</taxon>
    </lineage>
</organism>
<accession>A0A552EWH4</accession>
<evidence type="ECO:0000313" key="2">
    <source>
        <dbReference type="Proteomes" id="UP000317708"/>
    </source>
</evidence>
<dbReference type="AlphaFoldDB" id="A0A552EWH4"/>
<proteinExistence type="predicted"/>
<comment type="caution">
    <text evidence="1">The sequence shown here is derived from an EMBL/GenBank/DDBJ whole genome shotgun (WGS) entry which is preliminary data.</text>
</comment>
<dbReference type="Proteomes" id="UP000317708">
    <property type="component" value="Unassembled WGS sequence"/>
</dbReference>
<evidence type="ECO:0000313" key="1">
    <source>
        <dbReference type="EMBL" id="TRU38820.1"/>
    </source>
</evidence>
<dbReference type="EMBL" id="SFBI01000070">
    <property type="protein sequence ID" value="TRU38820.1"/>
    <property type="molecule type" value="Genomic_DNA"/>
</dbReference>
<gene>
    <name evidence="1" type="ORF">EWV92_07660</name>
</gene>
<sequence>MDIESTKVTAEEIAQFRAELAEDSKALADLNVIERCEGDLEQAARILARRADIEDVRAGITWESALKQARQVVCDAKFKEGLAPDLIGGIIGALITAGNPVLVAVATPCAGYIVKVSLAEFCNTDKSNPEI</sequence>